<evidence type="ECO:0000313" key="4">
    <source>
        <dbReference type="Proteomes" id="UP000663937"/>
    </source>
</evidence>
<evidence type="ECO:0000256" key="1">
    <source>
        <dbReference type="SAM" id="MobiDB-lite"/>
    </source>
</evidence>
<evidence type="ECO:0000256" key="2">
    <source>
        <dbReference type="SAM" id="SignalP"/>
    </source>
</evidence>
<proteinExistence type="predicted"/>
<dbReference type="KEGG" id="psic:J4E96_09780"/>
<feature type="chain" id="PRO_5038853821" evidence="2">
    <location>
        <begin position="35"/>
        <end position="195"/>
    </location>
</feature>
<reference evidence="3" key="1">
    <citation type="submission" date="2021-03" db="EMBL/GenBank/DDBJ databases">
        <title>Pengzhenrongella sicca gen. nov., sp. nov., a new member of suborder Micrococcineae isolated from High-Arctic tundra soil.</title>
        <authorList>
            <person name="Peng F."/>
        </authorList>
    </citation>
    <scope>NUCLEOTIDE SEQUENCE</scope>
    <source>
        <strain evidence="3">LRZ-2</strain>
    </source>
</reference>
<name>A0A8A4ZKY3_9MICO</name>
<sequence>MNPITTTATARQRRRRLLAVGVVAASLSAVGAGAATAAANPYSGAARAVESVAQAVGIDWSAMPDGYTREQYEAFWDAGYTTADVDELSALWSTDATETKARAGQLLLDGADVPIAPGSVETFAPESGADGASADAQAQLDAFWAAGYTVDDLQQLSTLWNSDATETKARAGQLLLDGQTPPVAPSGEDTTGAAS</sequence>
<keyword evidence="2" id="KW-0732">Signal</keyword>
<dbReference type="EMBL" id="CP071868">
    <property type="protein sequence ID" value="QTE31177.1"/>
    <property type="molecule type" value="Genomic_DNA"/>
</dbReference>
<dbReference type="PROSITE" id="PS51318">
    <property type="entry name" value="TAT"/>
    <property type="match status" value="1"/>
</dbReference>
<dbReference type="InterPro" id="IPR006311">
    <property type="entry name" value="TAT_signal"/>
</dbReference>
<dbReference type="RefSeq" id="WP_227425557.1">
    <property type="nucleotide sequence ID" value="NZ_CP071868.1"/>
</dbReference>
<evidence type="ECO:0000313" key="3">
    <source>
        <dbReference type="EMBL" id="QTE31177.1"/>
    </source>
</evidence>
<feature type="region of interest" description="Disordered" evidence="1">
    <location>
        <begin position="176"/>
        <end position="195"/>
    </location>
</feature>
<accession>A0A8A4ZKY3</accession>
<keyword evidence="4" id="KW-1185">Reference proteome</keyword>
<dbReference type="Proteomes" id="UP000663937">
    <property type="component" value="Chromosome"/>
</dbReference>
<dbReference type="AlphaFoldDB" id="A0A8A4ZKY3"/>
<gene>
    <name evidence="3" type="ORF">J4E96_09780</name>
</gene>
<organism evidence="3 4">
    <name type="scientific">Pengzhenrongella sicca</name>
    <dbReference type="NCBI Taxonomy" id="2819238"/>
    <lineage>
        <taxon>Bacteria</taxon>
        <taxon>Bacillati</taxon>
        <taxon>Actinomycetota</taxon>
        <taxon>Actinomycetes</taxon>
        <taxon>Micrococcales</taxon>
        <taxon>Pengzhenrongella</taxon>
    </lineage>
</organism>
<feature type="signal peptide" evidence="2">
    <location>
        <begin position="1"/>
        <end position="34"/>
    </location>
</feature>
<protein>
    <submittedName>
        <fullName evidence="3">Uncharacterized protein</fullName>
    </submittedName>
</protein>